<comment type="caution">
    <text evidence="1">The sequence shown here is derived from an EMBL/GenBank/DDBJ whole genome shotgun (WGS) entry which is preliminary data.</text>
</comment>
<sequence>MIQESVVMIYRDGGDRWIDESLPTQRNFIAEGTHAAEDSARRFGPGAALDCLGGTYNVVDDEPVTARDNVAAMAAETAG</sequence>
<evidence type="ECO:0000313" key="2">
    <source>
        <dbReference type="Proteomes" id="UP000069443"/>
    </source>
</evidence>
<keyword evidence="2" id="KW-1185">Reference proteome</keyword>
<dbReference type="RefSeq" id="WP_062656491.1">
    <property type="nucleotide sequence ID" value="NZ_BCSY01000036.1"/>
</dbReference>
<name>A0A117I9T3_MYCCR</name>
<reference evidence="2" key="2">
    <citation type="submission" date="2016-02" db="EMBL/GenBank/DDBJ databases">
        <title>Draft genome sequence of five rapidly growing Mycobacterium species.</title>
        <authorList>
            <person name="Katahira K."/>
            <person name="Gotou Y."/>
            <person name="Iida K."/>
            <person name="Ogura Y."/>
            <person name="Hayashi T."/>
        </authorList>
    </citation>
    <scope>NUCLEOTIDE SEQUENCE [LARGE SCALE GENOMIC DNA]</scope>
    <source>
        <strain evidence="2">JCM15298</strain>
    </source>
</reference>
<dbReference type="Proteomes" id="UP000069443">
    <property type="component" value="Unassembled WGS sequence"/>
</dbReference>
<evidence type="ECO:0000313" key="1">
    <source>
        <dbReference type="EMBL" id="GAS95329.1"/>
    </source>
</evidence>
<gene>
    <name evidence="1" type="ORF">RMCC_2295</name>
</gene>
<dbReference type="AlphaFoldDB" id="A0A117I9T3"/>
<proteinExistence type="predicted"/>
<dbReference type="STRING" id="228230.RMCC_2295"/>
<dbReference type="EMBL" id="BCSY01000036">
    <property type="protein sequence ID" value="GAS95329.1"/>
    <property type="molecule type" value="Genomic_DNA"/>
</dbReference>
<reference evidence="2" key="1">
    <citation type="journal article" date="2016" name="Genome Announc.">
        <title>Draft Genome Sequences of Five Rapidly Growing Mycobacterium Species, M. thermoresistibile, M. fortuitum subsp. acetamidolyticum, M. canariasense, M. brisbanense, and M. novocastrense.</title>
        <authorList>
            <person name="Katahira K."/>
            <person name="Ogura Y."/>
            <person name="Gotoh Y."/>
            <person name="Hayashi T."/>
        </authorList>
    </citation>
    <scope>NUCLEOTIDE SEQUENCE [LARGE SCALE GENOMIC DNA]</scope>
    <source>
        <strain evidence="2">JCM15298</strain>
    </source>
</reference>
<accession>A0A117I9T3</accession>
<organism evidence="1 2">
    <name type="scientific">Mycolicibacterium canariasense</name>
    <name type="common">Mycobacterium canariasense</name>
    <dbReference type="NCBI Taxonomy" id="228230"/>
    <lineage>
        <taxon>Bacteria</taxon>
        <taxon>Bacillati</taxon>
        <taxon>Actinomycetota</taxon>
        <taxon>Actinomycetes</taxon>
        <taxon>Mycobacteriales</taxon>
        <taxon>Mycobacteriaceae</taxon>
        <taxon>Mycolicibacterium</taxon>
    </lineage>
</organism>
<protein>
    <submittedName>
        <fullName evidence="1">NAD-dependent epimerase/dehydratase</fullName>
    </submittedName>
</protein>